<sequence length="94" mass="10237">MAKRKIAALDGAVMTDAGLSYKGVIMEPIVEKCEGCERIVAVEEGKYCPTYAQPERKWAHGVCNFATHVRASVDSEGKTKVNPLKASKRAARGR</sequence>
<evidence type="ECO:0000313" key="1">
    <source>
        <dbReference type="EMBL" id="KAB1443773.1"/>
    </source>
</evidence>
<dbReference type="EMBL" id="WAIE01000001">
    <property type="protein sequence ID" value="KAB1443773.1"/>
    <property type="molecule type" value="Genomic_DNA"/>
</dbReference>
<keyword evidence="2" id="KW-1185">Reference proteome</keyword>
<dbReference type="OrthoDB" id="5387471at2"/>
<evidence type="ECO:0000313" key="2">
    <source>
        <dbReference type="Proteomes" id="UP000438699"/>
    </source>
</evidence>
<dbReference type="Pfam" id="PF20657">
    <property type="entry name" value="DUF6811"/>
    <property type="match status" value="1"/>
</dbReference>
<dbReference type="AlphaFoldDB" id="A0A6N6N7C0"/>
<proteinExistence type="predicted"/>
<reference evidence="1 2" key="1">
    <citation type="journal article" date="2017" name="Int. J. Syst. Evol. Microbiol.">
        <title>Desulfovibrio senegalensis sp. nov., a mesophilic sulfate reducer isolated from marine sediment.</title>
        <authorList>
            <person name="Thioye A."/>
            <person name="Gam Z.B.A."/>
            <person name="Mbengue M."/>
            <person name="Cayol J.L."/>
            <person name="Joseph-Bartoli M."/>
            <person name="Toure-Kane C."/>
            <person name="Labat M."/>
        </authorList>
    </citation>
    <scope>NUCLEOTIDE SEQUENCE [LARGE SCALE GENOMIC DNA]</scope>
    <source>
        <strain evidence="1 2">DSM 101509</strain>
    </source>
</reference>
<accession>A0A6N6N7C0</accession>
<dbReference type="RefSeq" id="WP_151150146.1">
    <property type="nucleotide sequence ID" value="NZ_WAIE01000001.1"/>
</dbReference>
<organism evidence="1 2">
    <name type="scientific">Pseudodesulfovibrio senegalensis</name>
    <dbReference type="NCBI Taxonomy" id="1721087"/>
    <lineage>
        <taxon>Bacteria</taxon>
        <taxon>Pseudomonadati</taxon>
        <taxon>Thermodesulfobacteriota</taxon>
        <taxon>Desulfovibrionia</taxon>
        <taxon>Desulfovibrionales</taxon>
        <taxon>Desulfovibrionaceae</taxon>
    </lineage>
</organism>
<dbReference type="Proteomes" id="UP000438699">
    <property type="component" value="Unassembled WGS sequence"/>
</dbReference>
<name>A0A6N6N7C0_9BACT</name>
<gene>
    <name evidence="1" type="ORF">F8A88_05940</name>
</gene>
<comment type="caution">
    <text evidence="1">The sequence shown here is derived from an EMBL/GenBank/DDBJ whole genome shotgun (WGS) entry which is preliminary data.</text>
</comment>
<protein>
    <submittedName>
        <fullName evidence="1">Uncharacterized protein</fullName>
    </submittedName>
</protein>
<dbReference type="InterPro" id="IPR047766">
    <property type="entry name" value="PxxKW_fam"/>
</dbReference>
<dbReference type="NCBIfam" id="NF038144">
    <property type="entry name" value="PxxKW"/>
    <property type="match status" value="1"/>
</dbReference>